<sequence>MRFYGLTTELDRLHSADATVSATTLKATQYSGANEDCVLSNNDFGTGEWRLLNTAVNAPGAGVPWFVAEVAVTDHFSEFYLQGGNGPLPVELVSFRAERRGSAALLRWSTAQELNNERFEVQVSEDGRIFQTIGQVAGMGTSSRSHAYQWSDPYLQQYGSALVYYRLRQVDTDGTADLSPVRSVQVPDKAPQLTVWPNPLREKLQVTGLAPGQRVEILDALGRVMAGGIMPLAGPLSLPLPVPLPAGVYIVRGQGKTCKVVVQ</sequence>
<protein>
    <submittedName>
        <fullName evidence="1">T9SS type A sorting domain-containing protein</fullName>
    </submittedName>
</protein>
<organism evidence="1 2">
    <name type="scientific">Hymenobacter cellulosilyticus</name>
    <dbReference type="NCBI Taxonomy" id="2932248"/>
    <lineage>
        <taxon>Bacteria</taxon>
        <taxon>Pseudomonadati</taxon>
        <taxon>Bacteroidota</taxon>
        <taxon>Cytophagia</taxon>
        <taxon>Cytophagales</taxon>
        <taxon>Hymenobacteraceae</taxon>
        <taxon>Hymenobacter</taxon>
    </lineage>
</organism>
<dbReference type="KEGG" id="hcu:MUN79_28955"/>
<keyword evidence="2" id="KW-1185">Reference proteome</keyword>
<accession>A0A8T9QC40</accession>
<evidence type="ECO:0000313" key="2">
    <source>
        <dbReference type="Proteomes" id="UP000831796"/>
    </source>
</evidence>
<gene>
    <name evidence="1" type="ORF">MUN79_28955</name>
</gene>
<dbReference type="EMBL" id="CP095047">
    <property type="protein sequence ID" value="UOQ75106.1"/>
    <property type="molecule type" value="Genomic_DNA"/>
</dbReference>
<dbReference type="RefSeq" id="WP_244678439.1">
    <property type="nucleotide sequence ID" value="NZ_CP095047.1"/>
</dbReference>
<name>A0A8T9QC40_9BACT</name>
<evidence type="ECO:0000313" key="1">
    <source>
        <dbReference type="EMBL" id="UOQ75106.1"/>
    </source>
</evidence>
<dbReference type="Proteomes" id="UP000831796">
    <property type="component" value="Plasmid unnamed1"/>
</dbReference>
<reference evidence="1" key="1">
    <citation type="submission" date="2022-04" db="EMBL/GenBank/DDBJ databases">
        <title>Hymenobacter sp. isolated from the air.</title>
        <authorList>
            <person name="Won M."/>
            <person name="Lee C.-M."/>
            <person name="Woen H.-Y."/>
            <person name="Kwon S.-W."/>
        </authorList>
    </citation>
    <scope>NUCLEOTIDE SEQUENCE</scope>
    <source>
        <strain evidence="1">5116S-3</strain>
        <plasmid evidence="1">unnamed1</plasmid>
    </source>
</reference>
<keyword evidence="1" id="KW-0614">Plasmid</keyword>
<proteinExistence type="predicted"/>
<geneLocation type="plasmid" evidence="1 2">
    <name>unnamed1</name>
</geneLocation>
<dbReference type="AlphaFoldDB" id="A0A8T9QC40"/>